<name>A0A830EMH9_9EURY</name>
<dbReference type="AlphaFoldDB" id="A0A830EMH9"/>
<protein>
    <recommendedName>
        <fullName evidence="3">Transposase</fullName>
    </recommendedName>
</protein>
<accession>A0A830EMH9</accession>
<reference evidence="1" key="2">
    <citation type="submission" date="2020-09" db="EMBL/GenBank/DDBJ databases">
        <authorList>
            <person name="Sun Q."/>
            <person name="Ohkuma M."/>
        </authorList>
    </citation>
    <scope>NUCLEOTIDE SEQUENCE</scope>
    <source>
        <strain evidence="1">JCM 14359</strain>
    </source>
</reference>
<gene>
    <name evidence="1" type="ORF">GCM10008995_05330</name>
</gene>
<reference evidence="1" key="1">
    <citation type="journal article" date="2014" name="Int. J. Syst. Evol. Microbiol.">
        <title>Complete genome sequence of Corynebacterium casei LMG S-19264T (=DSM 44701T), isolated from a smear-ripened cheese.</title>
        <authorList>
            <consortium name="US DOE Joint Genome Institute (JGI-PGF)"/>
            <person name="Walter F."/>
            <person name="Albersmeier A."/>
            <person name="Kalinowski J."/>
            <person name="Ruckert C."/>
        </authorList>
    </citation>
    <scope>NUCLEOTIDE SEQUENCE</scope>
    <source>
        <strain evidence="1">JCM 14359</strain>
    </source>
</reference>
<organism evidence="1 2">
    <name type="scientific">Halobellus salinus</name>
    <dbReference type="NCBI Taxonomy" id="931585"/>
    <lineage>
        <taxon>Archaea</taxon>
        <taxon>Methanobacteriati</taxon>
        <taxon>Methanobacteriota</taxon>
        <taxon>Stenosarchaea group</taxon>
        <taxon>Halobacteria</taxon>
        <taxon>Halobacteriales</taxon>
        <taxon>Haloferacaceae</taxon>
        <taxon>Halobellus</taxon>
    </lineage>
</organism>
<evidence type="ECO:0000313" key="2">
    <source>
        <dbReference type="Proteomes" id="UP000653099"/>
    </source>
</evidence>
<dbReference type="Proteomes" id="UP000653099">
    <property type="component" value="Unassembled WGS sequence"/>
</dbReference>
<evidence type="ECO:0000313" key="1">
    <source>
        <dbReference type="EMBL" id="GGI98398.1"/>
    </source>
</evidence>
<evidence type="ECO:0008006" key="3">
    <source>
        <dbReference type="Google" id="ProtNLM"/>
    </source>
</evidence>
<keyword evidence="2" id="KW-1185">Reference proteome</keyword>
<proteinExistence type="predicted"/>
<dbReference type="EMBL" id="BMOC01000002">
    <property type="protein sequence ID" value="GGI98398.1"/>
    <property type="molecule type" value="Genomic_DNA"/>
</dbReference>
<comment type="caution">
    <text evidence="1">The sequence shown here is derived from an EMBL/GenBank/DDBJ whole genome shotgun (WGS) entry which is preliminary data.</text>
</comment>
<sequence>MRKVEEDAESDTEHRTVLGVDLGVNSIAVASTGTFWSADEFNHWNREYEQRRGSLGQRGPRAAHENIQRVGRKAGGRFSIHLHTIANGLIQEAIENGCSHIVFEDLTRIRENIPEATWQHRWAFRRLFQYIE</sequence>